<proteinExistence type="predicted"/>
<dbReference type="GO" id="GO:0005506">
    <property type="term" value="F:iron ion binding"/>
    <property type="evidence" value="ECO:0007669"/>
    <property type="project" value="InterPro"/>
</dbReference>
<dbReference type="GO" id="GO:0004497">
    <property type="term" value="F:monooxygenase activity"/>
    <property type="evidence" value="ECO:0007669"/>
    <property type="project" value="InterPro"/>
</dbReference>
<protein>
    <submittedName>
        <fullName evidence="1">Uncharacterized protein</fullName>
    </submittedName>
</protein>
<dbReference type="OrthoDB" id="3945418at2759"/>
<dbReference type="GO" id="GO:0016705">
    <property type="term" value="F:oxidoreductase activity, acting on paired donors, with incorporation or reduction of molecular oxygen"/>
    <property type="evidence" value="ECO:0007669"/>
    <property type="project" value="InterPro"/>
</dbReference>
<evidence type="ECO:0000313" key="1">
    <source>
        <dbReference type="EMBL" id="KZP03015.1"/>
    </source>
</evidence>
<dbReference type="Proteomes" id="UP000076532">
    <property type="component" value="Unassembled WGS sequence"/>
</dbReference>
<evidence type="ECO:0000313" key="2">
    <source>
        <dbReference type="Proteomes" id="UP000076532"/>
    </source>
</evidence>
<dbReference type="GO" id="GO:0020037">
    <property type="term" value="F:heme binding"/>
    <property type="evidence" value="ECO:0007669"/>
    <property type="project" value="InterPro"/>
</dbReference>
<dbReference type="InterPro" id="IPR036396">
    <property type="entry name" value="Cyt_P450_sf"/>
</dbReference>
<dbReference type="Gene3D" id="1.10.630.10">
    <property type="entry name" value="Cytochrome P450"/>
    <property type="match status" value="1"/>
</dbReference>
<keyword evidence="2" id="KW-1185">Reference proteome</keyword>
<sequence length="269" mass="29878">MSRVYSSARPSKRPVARVDQTKLSSRMLLHQECPLGAPILQEGRLQVDSENNDNAMSTLVHAPHAMRNMIYAHHYAYNHLALFQPEIGDFAHGLVKTLDSETPLLSRLLHAKYSASESIPDRDIVSEEMSRSPDTVAKLQAELDASMPEPLAIPFIRALQNLLHLSPFITDGLRVHGAVPSLPERVLPSHLQKKCLPRAFDLMDYSLPPGTVVATQAWSMHPRPRRVPSTTHLPPRPVALPDRGPTRADAGAYNAFPHGIVDLGEWRSQ</sequence>
<dbReference type="SUPFAM" id="SSF48264">
    <property type="entry name" value="Cytochrome P450"/>
    <property type="match status" value="1"/>
</dbReference>
<dbReference type="EMBL" id="KV418195">
    <property type="protein sequence ID" value="KZP03015.1"/>
    <property type="molecule type" value="Genomic_DNA"/>
</dbReference>
<dbReference type="STRING" id="436010.A0A167TK00"/>
<dbReference type="AlphaFoldDB" id="A0A167TK00"/>
<reference evidence="1 2" key="1">
    <citation type="journal article" date="2016" name="Mol. Biol. Evol.">
        <title>Comparative Genomics of Early-Diverging Mushroom-Forming Fungi Provides Insights into the Origins of Lignocellulose Decay Capabilities.</title>
        <authorList>
            <person name="Nagy L.G."/>
            <person name="Riley R."/>
            <person name="Tritt A."/>
            <person name="Adam C."/>
            <person name="Daum C."/>
            <person name="Floudas D."/>
            <person name="Sun H."/>
            <person name="Yadav J.S."/>
            <person name="Pangilinan J."/>
            <person name="Larsson K.H."/>
            <person name="Matsuura K."/>
            <person name="Barry K."/>
            <person name="Labutti K."/>
            <person name="Kuo R."/>
            <person name="Ohm R.A."/>
            <person name="Bhattacharya S.S."/>
            <person name="Shirouzu T."/>
            <person name="Yoshinaga Y."/>
            <person name="Martin F.M."/>
            <person name="Grigoriev I.V."/>
            <person name="Hibbett D.S."/>
        </authorList>
    </citation>
    <scope>NUCLEOTIDE SEQUENCE [LARGE SCALE GENOMIC DNA]</scope>
    <source>
        <strain evidence="1 2">CBS 109695</strain>
    </source>
</reference>
<accession>A0A167TK00</accession>
<name>A0A167TK00_9AGAM</name>
<organism evidence="1 2">
    <name type="scientific">Athelia psychrophila</name>
    <dbReference type="NCBI Taxonomy" id="1759441"/>
    <lineage>
        <taxon>Eukaryota</taxon>
        <taxon>Fungi</taxon>
        <taxon>Dikarya</taxon>
        <taxon>Basidiomycota</taxon>
        <taxon>Agaricomycotina</taxon>
        <taxon>Agaricomycetes</taxon>
        <taxon>Agaricomycetidae</taxon>
        <taxon>Atheliales</taxon>
        <taxon>Atheliaceae</taxon>
        <taxon>Athelia</taxon>
    </lineage>
</organism>
<gene>
    <name evidence="1" type="ORF">FIBSPDRAFT_969386</name>
</gene>